<sequence length="215" mass="24242">MAPKQDKGKGKRVRSPTLTSPPPDPSPSPPPQEPLTEDELRFIWANLGVCLDAFRNAAVAYGDAQDRAKVSFDLHEDLKYLGFPYPTQDVTSNPPPPQQAGPSSRPMESPASSHEPTTTTATRRKGRQAEPGPFKRFPLFDEDKVKLRRHCGDGVETGPWRMWKHQDDFRLCQKCLMRFQSQEKSKVKQEEEGTVKQQRETSPRPPLIGSRETGH</sequence>
<reference evidence="2" key="2">
    <citation type="journal article" date="2019" name="IMA Fungus">
        <title>Genome sequencing and comparison of five Tilletia species to identify candidate genes for the detection of regulated species infecting wheat.</title>
        <authorList>
            <person name="Nguyen H.D.T."/>
            <person name="Sultana T."/>
            <person name="Kesanakurti P."/>
            <person name="Hambleton S."/>
        </authorList>
    </citation>
    <scope>NUCLEOTIDE SEQUENCE</scope>
    <source>
        <strain evidence="2">DAOMC 236416</strain>
    </source>
</reference>
<feature type="region of interest" description="Disordered" evidence="1">
    <location>
        <begin position="1"/>
        <end position="39"/>
    </location>
</feature>
<evidence type="ECO:0000313" key="2">
    <source>
        <dbReference type="EMBL" id="KAE8241784.1"/>
    </source>
</evidence>
<gene>
    <name evidence="2" type="ORF">A4X13_0g7266</name>
</gene>
<evidence type="ECO:0000313" key="3">
    <source>
        <dbReference type="Proteomes" id="UP000077521"/>
    </source>
</evidence>
<accession>A0A8T8SLU4</accession>
<proteinExistence type="predicted"/>
<organism evidence="2 3">
    <name type="scientific">Tilletia indica</name>
    <dbReference type="NCBI Taxonomy" id="43049"/>
    <lineage>
        <taxon>Eukaryota</taxon>
        <taxon>Fungi</taxon>
        <taxon>Dikarya</taxon>
        <taxon>Basidiomycota</taxon>
        <taxon>Ustilaginomycotina</taxon>
        <taxon>Exobasidiomycetes</taxon>
        <taxon>Tilletiales</taxon>
        <taxon>Tilletiaceae</taxon>
        <taxon>Tilletia</taxon>
    </lineage>
</organism>
<reference evidence="2" key="1">
    <citation type="submission" date="2016-04" db="EMBL/GenBank/DDBJ databases">
        <authorList>
            <person name="Nguyen H.D."/>
            <person name="Samba Siva P."/>
            <person name="Cullis J."/>
            <person name="Levesque C.A."/>
            <person name="Hambleton S."/>
        </authorList>
    </citation>
    <scope>NUCLEOTIDE SEQUENCE</scope>
    <source>
        <strain evidence="2">DAOMC 236416</strain>
    </source>
</reference>
<feature type="compositionally biased region" description="Basic and acidic residues" evidence="1">
    <location>
        <begin position="181"/>
        <end position="202"/>
    </location>
</feature>
<feature type="region of interest" description="Disordered" evidence="1">
    <location>
        <begin position="85"/>
        <end position="137"/>
    </location>
</feature>
<evidence type="ECO:0000256" key="1">
    <source>
        <dbReference type="SAM" id="MobiDB-lite"/>
    </source>
</evidence>
<dbReference type="Proteomes" id="UP000077521">
    <property type="component" value="Unassembled WGS sequence"/>
</dbReference>
<dbReference type="EMBL" id="LWDF02000854">
    <property type="protein sequence ID" value="KAE8241784.1"/>
    <property type="molecule type" value="Genomic_DNA"/>
</dbReference>
<feature type="region of interest" description="Disordered" evidence="1">
    <location>
        <begin position="180"/>
        <end position="215"/>
    </location>
</feature>
<protein>
    <submittedName>
        <fullName evidence="2">Uncharacterized protein</fullName>
    </submittedName>
</protein>
<keyword evidence="3" id="KW-1185">Reference proteome</keyword>
<feature type="compositionally biased region" description="Polar residues" evidence="1">
    <location>
        <begin position="110"/>
        <end position="121"/>
    </location>
</feature>
<comment type="caution">
    <text evidence="2">The sequence shown here is derived from an EMBL/GenBank/DDBJ whole genome shotgun (WGS) entry which is preliminary data.</text>
</comment>
<name>A0A8T8SLU4_9BASI</name>
<feature type="compositionally biased region" description="Pro residues" evidence="1">
    <location>
        <begin position="19"/>
        <end position="33"/>
    </location>
</feature>
<dbReference type="AlphaFoldDB" id="A0A8T8SLU4"/>